<dbReference type="NCBIfam" id="TIGR02937">
    <property type="entry name" value="sigma70-ECF"/>
    <property type="match status" value="1"/>
</dbReference>
<dbReference type="NCBIfam" id="NF007230">
    <property type="entry name" value="PRK09648.1"/>
    <property type="match status" value="1"/>
</dbReference>
<keyword evidence="9" id="KW-1185">Reference proteome</keyword>
<accession>S4XIH4</accession>
<organism evidence="8 9">
    <name type="scientific">Corynebacterium terpenotabidum Y-11</name>
    <dbReference type="NCBI Taxonomy" id="1200352"/>
    <lineage>
        <taxon>Bacteria</taxon>
        <taxon>Bacillati</taxon>
        <taxon>Actinomycetota</taxon>
        <taxon>Actinomycetes</taxon>
        <taxon>Mycobacteriales</taxon>
        <taxon>Corynebacteriaceae</taxon>
        <taxon>Corynebacterium</taxon>
    </lineage>
</organism>
<keyword evidence="2" id="KW-0805">Transcription regulation</keyword>
<dbReference type="InterPro" id="IPR036388">
    <property type="entry name" value="WH-like_DNA-bd_sf"/>
</dbReference>
<keyword evidence="4" id="KW-0238">DNA-binding</keyword>
<dbReference type="PANTHER" id="PTHR43133">
    <property type="entry name" value="RNA POLYMERASE ECF-TYPE SIGMA FACTO"/>
    <property type="match status" value="1"/>
</dbReference>
<dbReference type="HOGENOM" id="CLU_047691_10_1_11"/>
<gene>
    <name evidence="8" type="ORF">A606_09295</name>
</gene>
<feature type="domain" description="RNA polymerase sigma factor 70 region 4 type 2" evidence="7">
    <location>
        <begin position="142"/>
        <end position="193"/>
    </location>
</feature>
<dbReference type="Pfam" id="PF04542">
    <property type="entry name" value="Sigma70_r2"/>
    <property type="match status" value="1"/>
</dbReference>
<dbReference type="InterPro" id="IPR013324">
    <property type="entry name" value="RNA_pol_sigma_r3/r4-like"/>
</dbReference>
<dbReference type="Pfam" id="PF08281">
    <property type="entry name" value="Sigma70_r4_2"/>
    <property type="match status" value="1"/>
</dbReference>
<evidence type="ECO:0000313" key="8">
    <source>
        <dbReference type="EMBL" id="AGP31500.1"/>
    </source>
</evidence>
<dbReference type="GO" id="GO:0016987">
    <property type="term" value="F:sigma factor activity"/>
    <property type="evidence" value="ECO:0007669"/>
    <property type="project" value="UniProtKB-KW"/>
</dbReference>
<evidence type="ECO:0000256" key="3">
    <source>
        <dbReference type="ARBA" id="ARBA00023082"/>
    </source>
</evidence>
<sequence>MTDDGRQDDKGTMTATDESDELLSQLVPSAVAGDRAALQQIINLVHPPVLRYCRVRVPSTKYPTPEDLAQEICLAVAKALPGYRDEGRPFMAFVYRIAANKIVDARRSQGRDLSTPTDDVPDRELTWDTPESLAVERSGCNEVADLLDVLGEKARRIVSLRVFGGYSAEETAAIVGSTAGAVRVAQFRALAKMRAVLEERGDEHQQDARAQK</sequence>
<dbReference type="PANTHER" id="PTHR43133:SF58">
    <property type="entry name" value="ECF RNA POLYMERASE SIGMA FACTOR SIGD"/>
    <property type="match status" value="1"/>
</dbReference>
<dbReference type="InterPro" id="IPR014284">
    <property type="entry name" value="RNA_pol_sigma-70_dom"/>
</dbReference>
<name>S4XIH4_9CORY</name>
<dbReference type="SUPFAM" id="SSF88659">
    <property type="entry name" value="Sigma3 and sigma4 domains of RNA polymerase sigma factors"/>
    <property type="match status" value="1"/>
</dbReference>
<dbReference type="InterPro" id="IPR039425">
    <property type="entry name" value="RNA_pol_sigma-70-like"/>
</dbReference>
<keyword evidence="3" id="KW-0731">Sigma factor</keyword>
<dbReference type="InterPro" id="IPR013249">
    <property type="entry name" value="RNA_pol_sigma70_r4_t2"/>
</dbReference>
<dbReference type="PATRIC" id="fig|1200352.3.peg.1889"/>
<dbReference type="STRING" id="1200352.A606_09295"/>
<proteinExistence type="inferred from homology"/>
<evidence type="ECO:0000256" key="4">
    <source>
        <dbReference type="ARBA" id="ARBA00023125"/>
    </source>
</evidence>
<evidence type="ECO:0000256" key="5">
    <source>
        <dbReference type="ARBA" id="ARBA00023163"/>
    </source>
</evidence>
<dbReference type="KEGG" id="cter:A606_09295"/>
<evidence type="ECO:0000259" key="6">
    <source>
        <dbReference type="Pfam" id="PF04542"/>
    </source>
</evidence>
<protein>
    <submittedName>
        <fullName evidence="8">RNA polymerase sigma factor SigD</fullName>
    </submittedName>
</protein>
<dbReference type="CDD" id="cd06171">
    <property type="entry name" value="Sigma70_r4"/>
    <property type="match status" value="1"/>
</dbReference>
<evidence type="ECO:0000256" key="2">
    <source>
        <dbReference type="ARBA" id="ARBA00023015"/>
    </source>
</evidence>
<dbReference type="EMBL" id="CP003696">
    <property type="protein sequence ID" value="AGP31500.1"/>
    <property type="molecule type" value="Genomic_DNA"/>
</dbReference>
<dbReference type="Gene3D" id="1.10.1740.10">
    <property type="match status" value="1"/>
</dbReference>
<comment type="similarity">
    <text evidence="1">Belongs to the sigma-70 factor family. ECF subfamily.</text>
</comment>
<dbReference type="GO" id="GO:0003677">
    <property type="term" value="F:DNA binding"/>
    <property type="evidence" value="ECO:0007669"/>
    <property type="project" value="UniProtKB-KW"/>
</dbReference>
<dbReference type="SUPFAM" id="SSF88946">
    <property type="entry name" value="Sigma2 domain of RNA polymerase sigma factors"/>
    <property type="match status" value="1"/>
</dbReference>
<evidence type="ECO:0000259" key="7">
    <source>
        <dbReference type="Pfam" id="PF08281"/>
    </source>
</evidence>
<evidence type="ECO:0000313" key="9">
    <source>
        <dbReference type="Proteomes" id="UP000014809"/>
    </source>
</evidence>
<dbReference type="Gene3D" id="1.10.10.10">
    <property type="entry name" value="Winged helix-like DNA-binding domain superfamily/Winged helix DNA-binding domain"/>
    <property type="match status" value="1"/>
</dbReference>
<dbReference type="Proteomes" id="UP000014809">
    <property type="component" value="Chromosome"/>
</dbReference>
<dbReference type="GO" id="GO:0006352">
    <property type="term" value="P:DNA-templated transcription initiation"/>
    <property type="evidence" value="ECO:0007669"/>
    <property type="project" value="InterPro"/>
</dbReference>
<dbReference type="InterPro" id="IPR013325">
    <property type="entry name" value="RNA_pol_sigma_r2"/>
</dbReference>
<keyword evidence="5" id="KW-0804">Transcription</keyword>
<reference evidence="8 9" key="1">
    <citation type="submission" date="2012-06" db="EMBL/GenBank/DDBJ databases">
        <title>Complete genome sequence of Corynebacterium terpenotabidum Y-11 (=DSM 44721).</title>
        <authorList>
            <person name="Ruckert C."/>
            <person name="Albersmeier A."/>
            <person name="Al-Dilaimi A."/>
            <person name="Szczepanowski R."/>
            <person name="Kalinowski J."/>
        </authorList>
    </citation>
    <scope>NUCLEOTIDE SEQUENCE [LARGE SCALE GENOMIC DNA]</scope>
    <source>
        <strain evidence="8 9">Y-11</strain>
    </source>
</reference>
<dbReference type="eggNOG" id="COG1595">
    <property type="taxonomic scope" value="Bacteria"/>
</dbReference>
<dbReference type="AlphaFoldDB" id="S4XIH4"/>
<evidence type="ECO:0000256" key="1">
    <source>
        <dbReference type="ARBA" id="ARBA00010641"/>
    </source>
</evidence>
<dbReference type="InterPro" id="IPR007627">
    <property type="entry name" value="RNA_pol_sigma70_r2"/>
</dbReference>
<feature type="domain" description="RNA polymerase sigma-70 region 2" evidence="6">
    <location>
        <begin position="43"/>
        <end position="111"/>
    </location>
</feature>